<keyword evidence="2" id="KW-1185">Reference proteome</keyword>
<name>A0A5C4M9C3_9PSEU</name>
<dbReference type="OrthoDB" id="3625997at2"/>
<dbReference type="AlphaFoldDB" id="A0A5C4M9C3"/>
<comment type="caution">
    <text evidence="1">The sequence shown here is derived from an EMBL/GenBank/DDBJ whole genome shotgun (WGS) entry which is preliminary data.</text>
</comment>
<dbReference type="EMBL" id="VDFW01000001">
    <property type="protein sequence ID" value="TNC29726.1"/>
    <property type="molecule type" value="Genomic_DNA"/>
</dbReference>
<evidence type="ECO:0000313" key="2">
    <source>
        <dbReference type="Proteomes" id="UP000305546"/>
    </source>
</evidence>
<reference evidence="1 2" key="1">
    <citation type="submission" date="2019-06" db="EMBL/GenBank/DDBJ databases">
        <title>Amycolatopsis alkalitolerans sp. nov., isolated from Gastrodia elata Blume.</title>
        <authorList>
            <person name="Narsing Rao M.P."/>
            <person name="Li W.J."/>
        </authorList>
    </citation>
    <scope>NUCLEOTIDE SEQUENCE [LARGE SCALE GENOMIC DNA]</scope>
    <source>
        <strain evidence="1 2">SYSUP0005</strain>
    </source>
</reference>
<organism evidence="1 2">
    <name type="scientific">Amycolatopsis alkalitolerans</name>
    <dbReference type="NCBI Taxonomy" id="2547244"/>
    <lineage>
        <taxon>Bacteria</taxon>
        <taxon>Bacillati</taxon>
        <taxon>Actinomycetota</taxon>
        <taxon>Actinomycetes</taxon>
        <taxon>Pseudonocardiales</taxon>
        <taxon>Pseudonocardiaceae</taxon>
        <taxon>Amycolatopsis</taxon>
    </lineage>
</organism>
<dbReference type="Proteomes" id="UP000305546">
    <property type="component" value="Unassembled WGS sequence"/>
</dbReference>
<dbReference type="RefSeq" id="WP_139094796.1">
    <property type="nucleotide sequence ID" value="NZ_VDFW01000001.1"/>
</dbReference>
<dbReference type="PROSITE" id="PS51257">
    <property type="entry name" value="PROKAR_LIPOPROTEIN"/>
    <property type="match status" value="1"/>
</dbReference>
<sequence>MMAQVRRPDRGTLAGITVLVVLALGCALTYQHFASRLPDLNYQTLAATGEEGRMARDGLALAGFGESDGYDYVHTFTQVVAMKFLSDHEIAAFRQGQPSAARAKVAETPRGRVVAVVVKMASPQAARDAAAALDRLQVDAGMRRAPAPPGVHRVEIGGASPDGRVHYAHGQLLVRVDLAAAPGVPLGPAFTQVIGSQLEELSADA</sequence>
<gene>
    <name evidence="1" type="ORF">FG385_01900</name>
</gene>
<protein>
    <submittedName>
        <fullName evidence="1">Uncharacterized protein</fullName>
    </submittedName>
</protein>
<evidence type="ECO:0000313" key="1">
    <source>
        <dbReference type="EMBL" id="TNC29726.1"/>
    </source>
</evidence>
<accession>A0A5C4M9C3</accession>
<proteinExistence type="predicted"/>